<gene>
    <name evidence="1" type="ORF">K7X08_002766</name>
</gene>
<evidence type="ECO:0000313" key="1">
    <source>
        <dbReference type="EMBL" id="KAJ8557141.1"/>
    </source>
</evidence>
<proteinExistence type="predicted"/>
<sequence>MNLARDSDVNVVLARISPGSSEAEVLQLLLSAPACDSIQITYNFVDRVLYRFKDDWKSVLGAFKWAQSRPNYKPSPELFDKAFSKDEIVVVFLIPPVRSLPLHHSMCHLFSFFKKVVVDVHLELCTYFC</sequence>
<dbReference type="Proteomes" id="UP001152561">
    <property type="component" value="Unassembled WGS sequence"/>
</dbReference>
<keyword evidence="2" id="KW-1185">Reference proteome</keyword>
<reference evidence="2" key="1">
    <citation type="journal article" date="2023" name="Proc. Natl. Acad. Sci. U.S.A.">
        <title>Genomic and structural basis for evolution of tropane alkaloid biosynthesis.</title>
        <authorList>
            <person name="Wanga Y.-J."/>
            <person name="Taina T."/>
            <person name="Yua J.-Y."/>
            <person name="Lia J."/>
            <person name="Xua B."/>
            <person name="Chenc J."/>
            <person name="D'Auriad J.C."/>
            <person name="Huanga J.-P."/>
            <person name="Huanga S.-X."/>
        </authorList>
    </citation>
    <scope>NUCLEOTIDE SEQUENCE [LARGE SCALE GENOMIC DNA]</scope>
    <source>
        <strain evidence="2">cv. KIB-2019</strain>
    </source>
</reference>
<organism evidence="1 2">
    <name type="scientific">Anisodus acutangulus</name>
    <dbReference type="NCBI Taxonomy" id="402998"/>
    <lineage>
        <taxon>Eukaryota</taxon>
        <taxon>Viridiplantae</taxon>
        <taxon>Streptophyta</taxon>
        <taxon>Embryophyta</taxon>
        <taxon>Tracheophyta</taxon>
        <taxon>Spermatophyta</taxon>
        <taxon>Magnoliopsida</taxon>
        <taxon>eudicotyledons</taxon>
        <taxon>Gunneridae</taxon>
        <taxon>Pentapetalae</taxon>
        <taxon>asterids</taxon>
        <taxon>lamiids</taxon>
        <taxon>Solanales</taxon>
        <taxon>Solanaceae</taxon>
        <taxon>Solanoideae</taxon>
        <taxon>Hyoscyameae</taxon>
        <taxon>Anisodus</taxon>
    </lineage>
</organism>
<accession>A0A9Q1MCJ4</accession>
<protein>
    <submittedName>
        <fullName evidence="1">Uncharacterized protein</fullName>
    </submittedName>
</protein>
<dbReference type="EMBL" id="JAJAGQ010000007">
    <property type="protein sequence ID" value="KAJ8557141.1"/>
    <property type="molecule type" value="Genomic_DNA"/>
</dbReference>
<evidence type="ECO:0000313" key="2">
    <source>
        <dbReference type="Proteomes" id="UP001152561"/>
    </source>
</evidence>
<comment type="caution">
    <text evidence="1">The sequence shown here is derived from an EMBL/GenBank/DDBJ whole genome shotgun (WGS) entry which is preliminary data.</text>
</comment>
<name>A0A9Q1MCJ4_9SOLA</name>
<dbReference type="AlphaFoldDB" id="A0A9Q1MCJ4"/>